<dbReference type="Proteomes" id="UP001597343">
    <property type="component" value="Unassembled WGS sequence"/>
</dbReference>
<dbReference type="PANTHER" id="PTHR30012">
    <property type="entry name" value="GENERAL SECRETION PATHWAY PROTEIN"/>
    <property type="match status" value="1"/>
</dbReference>
<dbReference type="Pfam" id="PF00482">
    <property type="entry name" value="T2SSF"/>
    <property type="match status" value="2"/>
</dbReference>
<comment type="caution">
    <text evidence="9">The sequence shown here is derived from an EMBL/GenBank/DDBJ whole genome shotgun (WGS) entry which is preliminary data.</text>
</comment>
<accession>A0ABW4ZUL2</accession>
<gene>
    <name evidence="9" type="ORF">ACFSOY_02925</name>
</gene>
<evidence type="ECO:0000259" key="8">
    <source>
        <dbReference type="Pfam" id="PF00482"/>
    </source>
</evidence>
<dbReference type="InterPro" id="IPR018076">
    <property type="entry name" value="T2SS_GspF_dom"/>
</dbReference>
<evidence type="ECO:0000256" key="7">
    <source>
        <dbReference type="SAM" id="Phobius"/>
    </source>
</evidence>
<keyword evidence="10" id="KW-1185">Reference proteome</keyword>
<evidence type="ECO:0000256" key="3">
    <source>
        <dbReference type="ARBA" id="ARBA00022475"/>
    </source>
</evidence>
<proteinExistence type="inferred from homology"/>
<keyword evidence="3" id="KW-1003">Cell membrane</keyword>
<feature type="domain" description="Type II secretion system protein GspF" evidence="8">
    <location>
        <begin position="13"/>
        <end position="133"/>
    </location>
</feature>
<organism evidence="9 10">
    <name type="scientific">Tumebacillus lipolyticus</name>
    <dbReference type="NCBI Taxonomy" id="1280370"/>
    <lineage>
        <taxon>Bacteria</taxon>
        <taxon>Bacillati</taxon>
        <taxon>Bacillota</taxon>
        <taxon>Bacilli</taxon>
        <taxon>Bacillales</taxon>
        <taxon>Alicyclobacillaceae</taxon>
        <taxon>Tumebacillus</taxon>
    </lineage>
</organism>
<evidence type="ECO:0000256" key="6">
    <source>
        <dbReference type="ARBA" id="ARBA00023136"/>
    </source>
</evidence>
<evidence type="ECO:0000256" key="4">
    <source>
        <dbReference type="ARBA" id="ARBA00022692"/>
    </source>
</evidence>
<evidence type="ECO:0000313" key="9">
    <source>
        <dbReference type="EMBL" id="MFD2168971.1"/>
    </source>
</evidence>
<dbReference type="RefSeq" id="WP_386044024.1">
    <property type="nucleotide sequence ID" value="NZ_JBHUIO010000002.1"/>
</dbReference>
<dbReference type="InterPro" id="IPR042094">
    <property type="entry name" value="T2SS_GspF_sf"/>
</dbReference>
<comment type="subcellular location">
    <subcellularLocation>
        <location evidence="1">Cell membrane</location>
        <topology evidence="1">Multi-pass membrane protein</topology>
    </subcellularLocation>
</comment>
<keyword evidence="4 7" id="KW-0812">Transmembrane</keyword>
<protein>
    <submittedName>
        <fullName evidence="9">Type II secretion system F family protein</fullName>
    </submittedName>
</protein>
<dbReference type="InterPro" id="IPR003004">
    <property type="entry name" value="GspF/PilC"/>
</dbReference>
<evidence type="ECO:0000256" key="2">
    <source>
        <dbReference type="ARBA" id="ARBA00005745"/>
    </source>
</evidence>
<comment type="similarity">
    <text evidence="2">Belongs to the GSP F family.</text>
</comment>
<feature type="domain" description="Type II secretion system protein GspF" evidence="8">
    <location>
        <begin position="212"/>
        <end position="332"/>
    </location>
</feature>
<dbReference type="EMBL" id="JBHUIO010000002">
    <property type="protein sequence ID" value="MFD2168971.1"/>
    <property type="molecule type" value="Genomic_DNA"/>
</dbReference>
<dbReference type="PANTHER" id="PTHR30012:SF0">
    <property type="entry name" value="TYPE II SECRETION SYSTEM PROTEIN F-RELATED"/>
    <property type="match status" value="1"/>
</dbReference>
<keyword evidence="6 7" id="KW-0472">Membrane</keyword>
<feature type="transmembrane region" description="Helical" evidence="7">
    <location>
        <begin position="313"/>
        <end position="334"/>
    </location>
</feature>
<name>A0ABW4ZUL2_9BACL</name>
<dbReference type="Gene3D" id="1.20.81.30">
    <property type="entry name" value="Type II secretion system (T2SS), domain F"/>
    <property type="match status" value="2"/>
</dbReference>
<evidence type="ECO:0000256" key="5">
    <source>
        <dbReference type="ARBA" id="ARBA00022989"/>
    </source>
</evidence>
<reference evidence="10" key="1">
    <citation type="journal article" date="2019" name="Int. J. Syst. Evol. Microbiol.">
        <title>The Global Catalogue of Microorganisms (GCM) 10K type strain sequencing project: providing services to taxonomists for standard genome sequencing and annotation.</title>
        <authorList>
            <consortium name="The Broad Institute Genomics Platform"/>
            <consortium name="The Broad Institute Genome Sequencing Center for Infectious Disease"/>
            <person name="Wu L."/>
            <person name="Ma J."/>
        </authorList>
    </citation>
    <scope>NUCLEOTIDE SEQUENCE [LARGE SCALE GENOMIC DNA]</scope>
    <source>
        <strain evidence="10">CGMCC 1.13574</strain>
    </source>
</reference>
<feature type="transmembrane region" description="Helical" evidence="7">
    <location>
        <begin position="152"/>
        <end position="177"/>
    </location>
</feature>
<dbReference type="PRINTS" id="PR00812">
    <property type="entry name" value="BCTERIALGSPF"/>
</dbReference>
<feature type="transmembrane region" description="Helical" evidence="7">
    <location>
        <begin position="111"/>
        <end position="132"/>
    </location>
</feature>
<evidence type="ECO:0000256" key="1">
    <source>
        <dbReference type="ARBA" id="ARBA00004651"/>
    </source>
</evidence>
<evidence type="ECO:0000313" key="10">
    <source>
        <dbReference type="Proteomes" id="UP001597343"/>
    </source>
</evidence>
<sequence length="340" mass="37463">MSRRLQVADWGAFARRLALLLEGGIPLLEALSALVERGGSKERVWIPDLQASLQAGHSLSSLLKSKRAPLMMQALVEIGEHAGDLAGSLFRSSDYCTMQVSWRRERRQAMLYPLLVGVVLTFLSLFLFTVVVPRFADLYAGLGLQVEGMAQVLFSLSASFPQLVLASALIVASLFMWKKRWKDVGTFSGVRLLRRVPFLRRLLLVERTHEWVATLGLLLDGGVSLLQALQIQERLPLHVENRGACLRIRERVSSGSSLGEAVLCERFDSALAHAVGVAEVTGDLGRALLSLERDLSDQRKAMMALVSKCLEPILLLIAGGMVGLVTLLMLWPMLDLIRAI</sequence>
<keyword evidence="5 7" id="KW-1133">Transmembrane helix</keyword>